<gene>
    <name evidence="2" type="ORF">GWK16_09305</name>
</gene>
<evidence type="ECO:0000313" key="3">
    <source>
        <dbReference type="Proteomes" id="UP000548582"/>
    </source>
</evidence>
<dbReference type="SUPFAM" id="SSF117856">
    <property type="entry name" value="AF0104/ALDC/Ptd012-like"/>
    <property type="match status" value="1"/>
</dbReference>
<keyword evidence="3" id="KW-1185">Reference proteome</keyword>
<dbReference type="CDD" id="cd11378">
    <property type="entry name" value="DUF296"/>
    <property type="match status" value="1"/>
</dbReference>
<sequence length="147" mass="16378">MRVTELHAEGGLRHIAVVLDNDDEAMECLTTFARRYDIGGAQVTAIGAFAEAELAFWDPRTRQYRCHRFQRQAEVVSMIGDIVLDEHGQAACHLHAVLGFEDASVRGGHFQWGRVRPTLEVLVTESPKHLRCRFDPQLGLAVIGGGR</sequence>
<dbReference type="RefSeq" id="WP_170053635.1">
    <property type="nucleotide sequence ID" value="NZ_JABBKX010000002.1"/>
</dbReference>
<dbReference type="EMBL" id="JABBKX010000002">
    <property type="protein sequence ID" value="NMJ41435.1"/>
    <property type="molecule type" value="Genomic_DNA"/>
</dbReference>
<dbReference type="Gene3D" id="3.30.1330.80">
    <property type="entry name" value="Hypothetical protein, similar to alpha- acetolactate decarboxylase, domain 2"/>
    <property type="match status" value="1"/>
</dbReference>
<dbReference type="Proteomes" id="UP000548582">
    <property type="component" value="Unassembled WGS sequence"/>
</dbReference>
<protein>
    <submittedName>
        <fullName evidence="2">DNA-binding protein</fullName>
    </submittedName>
</protein>
<evidence type="ECO:0000313" key="2">
    <source>
        <dbReference type="EMBL" id="NMJ41435.1"/>
    </source>
</evidence>
<keyword evidence="2" id="KW-0238">DNA-binding</keyword>
<evidence type="ECO:0000259" key="1">
    <source>
        <dbReference type="PROSITE" id="PS51742"/>
    </source>
</evidence>
<dbReference type="InterPro" id="IPR005175">
    <property type="entry name" value="PPC_dom"/>
</dbReference>
<reference evidence="2 3" key="1">
    <citation type="submission" date="2020-03" db="EMBL/GenBank/DDBJ databases">
        <authorList>
            <person name="Sun Q."/>
        </authorList>
    </citation>
    <scope>NUCLEOTIDE SEQUENCE [LARGE SCALE GENOMIC DNA]</scope>
    <source>
        <strain evidence="2 3">JC162</strain>
    </source>
</reference>
<dbReference type="GO" id="GO:0003677">
    <property type="term" value="F:DNA binding"/>
    <property type="evidence" value="ECO:0007669"/>
    <property type="project" value="UniProtKB-KW"/>
</dbReference>
<dbReference type="PROSITE" id="PS51742">
    <property type="entry name" value="PPC"/>
    <property type="match status" value="1"/>
</dbReference>
<name>A0A848EDN2_9PROT</name>
<organism evidence="2 3">
    <name type="scientific">Neoroseomonas marina</name>
    <dbReference type="NCBI Taxonomy" id="1232220"/>
    <lineage>
        <taxon>Bacteria</taxon>
        <taxon>Pseudomonadati</taxon>
        <taxon>Pseudomonadota</taxon>
        <taxon>Alphaproteobacteria</taxon>
        <taxon>Acetobacterales</taxon>
        <taxon>Acetobacteraceae</taxon>
        <taxon>Neoroseomonas</taxon>
    </lineage>
</organism>
<dbReference type="AlphaFoldDB" id="A0A848EDN2"/>
<dbReference type="PANTHER" id="PTHR34988:SF1">
    <property type="entry name" value="DNA-BINDING PROTEIN"/>
    <property type="match status" value="1"/>
</dbReference>
<comment type="caution">
    <text evidence="2">The sequence shown here is derived from an EMBL/GenBank/DDBJ whole genome shotgun (WGS) entry which is preliminary data.</text>
</comment>
<proteinExistence type="predicted"/>
<dbReference type="PANTHER" id="PTHR34988">
    <property type="entry name" value="PROTEIN, PUTATIVE-RELATED"/>
    <property type="match status" value="1"/>
</dbReference>
<accession>A0A848EDN2</accession>
<feature type="domain" description="PPC" evidence="1">
    <location>
        <begin position="9"/>
        <end position="146"/>
    </location>
</feature>
<dbReference type="Pfam" id="PF03479">
    <property type="entry name" value="PCC"/>
    <property type="match status" value="1"/>
</dbReference>